<keyword evidence="2" id="KW-0732">Signal</keyword>
<keyword evidence="3" id="KW-0611">Plant defense</keyword>
<dbReference type="PROSITE" id="PS01010">
    <property type="entry name" value="CRISP_2"/>
    <property type="match status" value="1"/>
</dbReference>
<dbReference type="InterPro" id="IPR014044">
    <property type="entry name" value="CAP_dom"/>
</dbReference>
<dbReference type="FunFam" id="3.40.33.10:FF:000006">
    <property type="entry name" value="Putative pathogenesis-related protein 1"/>
    <property type="match status" value="1"/>
</dbReference>
<dbReference type="GO" id="GO:0005576">
    <property type="term" value="C:extracellular region"/>
    <property type="evidence" value="ECO:0007669"/>
    <property type="project" value="InterPro"/>
</dbReference>
<dbReference type="EMBL" id="JAWXYG010000005">
    <property type="protein sequence ID" value="KAK4271374.1"/>
    <property type="molecule type" value="Genomic_DNA"/>
</dbReference>
<evidence type="ECO:0000256" key="4">
    <source>
        <dbReference type="ARBA" id="ARBA00023157"/>
    </source>
</evidence>
<dbReference type="InterPro" id="IPR001283">
    <property type="entry name" value="CRISP-related"/>
</dbReference>
<keyword evidence="4" id="KW-1015">Disulfide bond</keyword>
<feature type="domain" description="SCP" evidence="5">
    <location>
        <begin position="35"/>
        <end position="165"/>
    </location>
</feature>
<keyword evidence="7" id="KW-1185">Reference proteome</keyword>
<organism evidence="6 7">
    <name type="scientific">Acacia crassicarpa</name>
    <name type="common">northern wattle</name>
    <dbReference type="NCBI Taxonomy" id="499986"/>
    <lineage>
        <taxon>Eukaryota</taxon>
        <taxon>Viridiplantae</taxon>
        <taxon>Streptophyta</taxon>
        <taxon>Embryophyta</taxon>
        <taxon>Tracheophyta</taxon>
        <taxon>Spermatophyta</taxon>
        <taxon>Magnoliopsida</taxon>
        <taxon>eudicotyledons</taxon>
        <taxon>Gunneridae</taxon>
        <taxon>Pentapetalae</taxon>
        <taxon>rosids</taxon>
        <taxon>fabids</taxon>
        <taxon>Fabales</taxon>
        <taxon>Fabaceae</taxon>
        <taxon>Caesalpinioideae</taxon>
        <taxon>mimosoid clade</taxon>
        <taxon>Acacieae</taxon>
        <taxon>Acacia</taxon>
    </lineage>
</organism>
<evidence type="ECO:0000256" key="3">
    <source>
        <dbReference type="ARBA" id="ARBA00022821"/>
    </source>
</evidence>
<dbReference type="Proteomes" id="UP001293593">
    <property type="component" value="Unassembled WGS sequence"/>
</dbReference>
<dbReference type="PRINTS" id="PR00837">
    <property type="entry name" value="V5TPXLIKE"/>
</dbReference>
<protein>
    <recommendedName>
        <fullName evidence="5">SCP domain-containing protein</fullName>
    </recommendedName>
</protein>
<comment type="similarity">
    <text evidence="1">Belongs to the CRISP family.</text>
</comment>
<evidence type="ECO:0000256" key="2">
    <source>
        <dbReference type="ARBA" id="ARBA00022729"/>
    </source>
</evidence>
<accession>A0AAE1MMX7</accession>
<evidence type="ECO:0000313" key="6">
    <source>
        <dbReference type="EMBL" id="KAK4271374.1"/>
    </source>
</evidence>
<dbReference type="CDD" id="cd05381">
    <property type="entry name" value="CAP_PR-1"/>
    <property type="match status" value="1"/>
</dbReference>
<dbReference type="GO" id="GO:0098542">
    <property type="term" value="P:defense response to other organism"/>
    <property type="evidence" value="ECO:0007669"/>
    <property type="project" value="UniProtKB-ARBA"/>
</dbReference>
<dbReference type="SMART" id="SM00198">
    <property type="entry name" value="SCP"/>
    <property type="match status" value="1"/>
</dbReference>
<comment type="caution">
    <text evidence="6">The sequence shown here is derived from an EMBL/GenBank/DDBJ whole genome shotgun (WGS) entry which is preliminary data.</text>
</comment>
<dbReference type="Gene3D" id="3.40.33.10">
    <property type="entry name" value="CAP"/>
    <property type="match status" value="1"/>
</dbReference>
<evidence type="ECO:0000259" key="5">
    <source>
        <dbReference type="SMART" id="SM00198"/>
    </source>
</evidence>
<dbReference type="SUPFAM" id="SSF55797">
    <property type="entry name" value="PR-1-like"/>
    <property type="match status" value="1"/>
</dbReference>
<evidence type="ECO:0000256" key="1">
    <source>
        <dbReference type="ARBA" id="ARBA00009923"/>
    </source>
</evidence>
<sequence>MSSLSSYVNNINVFTIFLLLVICSLTTSYVALAGSSPQDWLDAHNKARSEVGVQPMTWDDKVAAYARSYANSRVGDCALEHSGGPYGENLAENYGDMDGTDAVNFWVSEKSNYDYGSNKCVKDECGHYTQVVWHDSIHLGCAKAKCNNGWMFVICSYDPPGNIEGQRPYNKTMINHN</sequence>
<proteinExistence type="inferred from homology"/>
<dbReference type="InterPro" id="IPR018244">
    <property type="entry name" value="Allrgn_V5/Tpx1_CS"/>
</dbReference>
<dbReference type="AlphaFoldDB" id="A0AAE1MMX7"/>
<gene>
    <name evidence="6" type="ORF">QN277_020077</name>
</gene>
<reference evidence="6" key="1">
    <citation type="submission" date="2023-10" db="EMBL/GenBank/DDBJ databases">
        <title>Chromosome-level genome of the transformable northern wattle, Acacia crassicarpa.</title>
        <authorList>
            <person name="Massaro I."/>
            <person name="Sinha N.R."/>
            <person name="Poethig S."/>
            <person name="Leichty A.R."/>
        </authorList>
    </citation>
    <scope>NUCLEOTIDE SEQUENCE</scope>
    <source>
        <strain evidence="6">Acra3RX</strain>
        <tissue evidence="6">Leaf</tissue>
    </source>
</reference>
<dbReference type="InterPro" id="IPR035940">
    <property type="entry name" value="CAP_sf"/>
</dbReference>
<dbReference type="Pfam" id="PF00188">
    <property type="entry name" value="CAP"/>
    <property type="match status" value="1"/>
</dbReference>
<name>A0AAE1MMX7_9FABA</name>
<dbReference type="PROSITE" id="PS01009">
    <property type="entry name" value="CRISP_1"/>
    <property type="match status" value="1"/>
</dbReference>
<dbReference type="PANTHER" id="PTHR10334">
    <property type="entry name" value="CYSTEINE-RICH SECRETORY PROTEIN-RELATED"/>
    <property type="match status" value="1"/>
</dbReference>
<evidence type="ECO:0000313" key="7">
    <source>
        <dbReference type="Proteomes" id="UP001293593"/>
    </source>
</evidence>